<dbReference type="Proteomes" id="UP001469749">
    <property type="component" value="Unassembled WGS sequence"/>
</dbReference>
<dbReference type="EC" id="3.4.19.5" evidence="1"/>
<organism evidence="1 2">
    <name type="scientific">Coprococcus intestinihominis</name>
    <dbReference type="NCBI Taxonomy" id="3133154"/>
    <lineage>
        <taxon>Bacteria</taxon>
        <taxon>Bacillati</taxon>
        <taxon>Bacillota</taxon>
        <taxon>Clostridia</taxon>
        <taxon>Lachnospirales</taxon>
        <taxon>Lachnospiraceae</taxon>
        <taxon>Coprococcus</taxon>
    </lineage>
</organism>
<accession>A0ABV1BA59</accession>
<sequence>MKLIQNIDVYAPQHLGKKDVLTINDKIVKIKDAGSISADGFLSEAEMINGEGLLLTPGFIDSHVHVLG</sequence>
<gene>
    <name evidence="1" type="ORF">WMO25_17550</name>
</gene>
<dbReference type="InterPro" id="IPR011059">
    <property type="entry name" value="Metal-dep_hydrolase_composite"/>
</dbReference>
<comment type="caution">
    <text evidence="1">The sequence shown here is derived from an EMBL/GenBank/DDBJ whole genome shotgun (WGS) entry which is preliminary data.</text>
</comment>
<keyword evidence="1" id="KW-0378">Hydrolase</keyword>
<evidence type="ECO:0000313" key="2">
    <source>
        <dbReference type="Proteomes" id="UP001469749"/>
    </source>
</evidence>
<protein>
    <submittedName>
        <fullName evidence="1">Beta-aspartyl-peptidase</fullName>
        <ecNumber evidence="1">3.4.19.5</ecNumber>
    </submittedName>
</protein>
<proteinExistence type="predicted"/>
<dbReference type="Gene3D" id="2.30.40.10">
    <property type="entry name" value="Urease, subunit C, domain 1"/>
    <property type="match status" value="1"/>
</dbReference>
<name>A0ABV1BA59_9FIRM</name>
<feature type="non-terminal residue" evidence="1">
    <location>
        <position position="68"/>
    </location>
</feature>
<dbReference type="EMBL" id="JBBMEK010000394">
    <property type="protein sequence ID" value="MEQ2366868.1"/>
    <property type="molecule type" value="Genomic_DNA"/>
</dbReference>
<keyword evidence="2" id="KW-1185">Reference proteome</keyword>
<dbReference type="GO" id="GO:0008798">
    <property type="term" value="F:beta-aspartyl-peptidase activity"/>
    <property type="evidence" value="ECO:0007669"/>
    <property type="project" value="UniProtKB-EC"/>
</dbReference>
<dbReference type="SUPFAM" id="SSF51338">
    <property type="entry name" value="Composite domain of metallo-dependent hydrolases"/>
    <property type="match status" value="1"/>
</dbReference>
<evidence type="ECO:0000313" key="1">
    <source>
        <dbReference type="EMBL" id="MEQ2366868.1"/>
    </source>
</evidence>
<reference evidence="1 2" key="1">
    <citation type="submission" date="2024-03" db="EMBL/GenBank/DDBJ databases">
        <title>Human intestinal bacterial collection.</title>
        <authorList>
            <person name="Pauvert C."/>
            <person name="Hitch T.C.A."/>
            <person name="Clavel T."/>
        </authorList>
    </citation>
    <scope>NUCLEOTIDE SEQUENCE [LARGE SCALE GENOMIC DNA]</scope>
    <source>
        <strain evidence="1 2">CLA-AA-H190</strain>
    </source>
</reference>